<accession>A0A382W175</accession>
<gene>
    <name evidence="1" type="ORF">METZ01_LOCUS405224</name>
</gene>
<reference evidence="1" key="1">
    <citation type="submission" date="2018-05" db="EMBL/GenBank/DDBJ databases">
        <authorList>
            <person name="Lanie J.A."/>
            <person name="Ng W.-L."/>
            <person name="Kazmierczak K.M."/>
            <person name="Andrzejewski T.M."/>
            <person name="Davidsen T.M."/>
            <person name="Wayne K.J."/>
            <person name="Tettelin H."/>
            <person name="Glass J.I."/>
            <person name="Rusch D."/>
            <person name="Podicherti R."/>
            <person name="Tsui H.-C.T."/>
            <person name="Winkler M.E."/>
        </authorList>
    </citation>
    <scope>NUCLEOTIDE SEQUENCE</scope>
</reference>
<protein>
    <submittedName>
        <fullName evidence="1">Uncharacterized protein</fullName>
    </submittedName>
</protein>
<dbReference type="EMBL" id="UINC01156129">
    <property type="protein sequence ID" value="SVD52370.1"/>
    <property type="molecule type" value="Genomic_DNA"/>
</dbReference>
<dbReference type="SUPFAM" id="SSF53383">
    <property type="entry name" value="PLP-dependent transferases"/>
    <property type="match status" value="1"/>
</dbReference>
<organism evidence="1">
    <name type="scientific">marine metagenome</name>
    <dbReference type="NCBI Taxonomy" id="408172"/>
    <lineage>
        <taxon>unclassified sequences</taxon>
        <taxon>metagenomes</taxon>
        <taxon>ecological metagenomes</taxon>
    </lineage>
</organism>
<dbReference type="Gene3D" id="3.40.640.10">
    <property type="entry name" value="Type I PLP-dependent aspartate aminotransferase-like (Major domain)"/>
    <property type="match status" value="1"/>
</dbReference>
<dbReference type="AlphaFoldDB" id="A0A382W175"/>
<dbReference type="InterPro" id="IPR015421">
    <property type="entry name" value="PyrdxlP-dep_Trfase_major"/>
</dbReference>
<name>A0A382W175_9ZZZZ</name>
<feature type="non-terminal residue" evidence="1">
    <location>
        <position position="122"/>
    </location>
</feature>
<proteinExistence type="predicted"/>
<evidence type="ECO:0000313" key="1">
    <source>
        <dbReference type="EMBL" id="SVD52370.1"/>
    </source>
</evidence>
<sequence>MERLLYGTKKLIGGEFEFKSFPNIPNNGLNKLTNGKPGTWTTNGRSALYLILQHFKQQGGEHVHLPAFLCQSILQPVLALELDYSFYPVQADLTALPDPPPNSAVLLIHYFGFINNAMDLLR</sequence>
<dbReference type="InterPro" id="IPR015424">
    <property type="entry name" value="PyrdxlP-dep_Trfase"/>
</dbReference>